<evidence type="ECO:0000313" key="3">
    <source>
        <dbReference type="Proteomes" id="UP000654345"/>
    </source>
</evidence>
<feature type="transmembrane region" description="Helical" evidence="1">
    <location>
        <begin position="23"/>
        <end position="49"/>
    </location>
</feature>
<proteinExistence type="predicted"/>
<feature type="transmembrane region" description="Helical" evidence="1">
    <location>
        <begin position="141"/>
        <end position="164"/>
    </location>
</feature>
<evidence type="ECO:0008006" key="4">
    <source>
        <dbReference type="Google" id="ProtNLM"/>
    </source>
</evidence>
<keyword evidence="1" id="KW-0472">Membrane</keyword>
<feature type="transmembrane region" description="Helical" evidence="1">
    <location>
        <begin position="61"/>
        <end position="81"/>
    </location>
</feature>
<feature type="transmembrane region" description="Helical" evidence="1">
    <location>
        <begin position="171"/>
        <end position="187"/>
    </location>
</feature>
<keyword evidence="1" id="KW-0812">Transmembrane</keyword>
<keyword evidence="3" id="KW-1185">Reference proteome</keyword>
<evidence type="ECO:0000256" key="1">
    <source>
        <dbReference type="SAM" id="Phobius"/>
    </source>
</evidence>
<dbReference type="EMBL" id="BNJG01000003">
    <property type="protein sequence ID" value="GHO59396.1"/>
    <property type="molecule type" value="Genomic_DNA"/>
</dbReference>
<dbReference type="Proteomes" id="UP000654345">
    <property type="component" value="Unassembled WGS sequence"/>
</dbReference>
<protein>
    <recommendedName>
        <fullName evidence="4">ABC transporter permease</fullName>
    </recommendedName>
</protein>
<evidence type="ECO:0000313" key="2">
    <source>
        <dbReference type="EMBL" id="GHO59396.1"/>
    </source>
</evidence>
<reference evidence="2 3" key="1">
    <citation type="journal article" date="2021" name="Int. J. Syst. Evol. Microbiol.">
        <title>Reticulibacter mediterranei gen. nov., sp. nov., within the new family Reticulibacteraceae fam. nov., and Ktedonospora formicarum gen. nov., sp. nov., Ktedonobacter robiniae sp. nov., Dictyobacter formicarum sp. nov. and Dictyobacter arantiisoli sp. nov., belonging to the class Ktedonobacteria.</title>
        <authorList>
            <person name="Yabe S."/>
            <person name="Zheng Y."/>
            <person name="Wang C.M."/>
            <person name="Sakai Y."/>
            <person name="Abe K."/>
            <person name="Yokota A."/>
            <person name="Donadio S."/>
            <person name="Cavaletti L."/>
            <person name="Monciardini P."/>
        </authorList>
    </citation>
    <scope>NUCLEOTIDE SEQUENCE [LARGE SCALE GENOMIC DNA]</scope>
    <source>
        <strain evidence="2 3">SOSP1-30</strain>
    </source>
</reference>
<keyword evidence="1" id="KW-1133">Transmembrane helix</keyword>
<gene>
    <name evidence="2" type="ORF">KSB_78710</name>
</gene>
<accession>A0ABQ3V2K6</accession>
<organism evidence="2 3">
    <name type="scientific">Ktedonobacter robiniae</name>
    <dbReference type="NCBI Taxonomy" id="2778365"/>
    <lineage>
        <taxon>Bacteria</taxon>
        <taxon>Bacillati</taxon>
        <taxon>Chloroflexota</taxon>
        <taxon>Ktedonobacteria</taxon>
        <taxon>Ktedonobacterales</taxon>
        <taxon>Ktedonobacteraceae</taxon>
        <taxon>Ktedonobacter</taxon>
    </lineage>
</organism>
<feature type="transmembrane region" description="Helical" evidence="1">
    <location>
        <begin position="111"/>
        <end position="135"/>
    </location>
</feature>
<feature type="transmembrane region" description="Helical" evidence="1">
    <location>
        <begin position="235"/>
        <end position="255"/>
    </location>
</feature>
<name>A0ABQ3V2K6_9CHLR</name>
<dbReference type="RefSeq" id="WP_201375586.1">
    <property type="nucleotide sequence ID" value="NZ_BNJG01000003.1"/>
</dbReference>
<sequence>MKQFASFLGAFSYEFRMQIRRPALWITMTIIIILILASTGRSTFLVSYAQHVNKQSAASALVVWMDFLSILLPIGIGLMMADRLYRDRKTQVEELFTSLPNALSSRLLGKYLGGLGAAALPLFTIYMLGVLYILFQTSDWLVLPQAVAVFALVSLPGLLFISAFSLACPRVIWVPLYQFLFVGYWFWGNLLHNPQIPSLSYTLLTPIGDNLSRAFFPGRDQLFISSNPTPLVNGFISLGLLVGLAALVLIVLVALMKWQQAQQ</sequence>
<comment type="caution">
    <text evidence="2">The sequence shown here is derived from an EMBL/GenBank/DDBJ whole genome shotgun (WGS) entry which is preliminary data.</text>
</comment>